<dbReference type="Pfam" id="PF10551">
    <property type="entry name" value="MULE"/>
    <property type="match status" value="1"/>
</dbReference>
<accession>A0A9P6SSX2</accession>
<keyword evidence="3" id="KW-1185">Reference proteome</keyword>
<reference evidence="2" key="1">
    <citation type="journal article" date="2020" name="Fungal Divers.">
        <title>Resolving the Mortierellaceae phylogeny through synthesis of multi-gene phylogenetics and phylogenomics.</title>
        <authorList>
            <person name="Vandepol N."/>
            <person name="Liber J."/>
            <person name="Desiro A."/>
            <person name="Na H."/>
            <person name="Kennedy M."/>
            <person name="Barry K."/>
            <person name="Grigoriev I.V."/>
            <person name="Miller A.N."/>
            <person name="O'Donnell K."/>
            <person name="Stajich J.E."/>
            <person name="Bonito G."/>
        </authorList>
    </citation>
    <scope>NUCLEOTIDE SEQUENCE</scope>
    <source>
        <strain evidence="2">NRRL 2769</strain>
    </source>
</reference>
<sequence length="436" mass="50440">MSEPRNRSKLFNLREAIVVPTQEFKDEIWPLISNVWTQFARYKSIKGETSIIFACRLAKHRDSSSRQAGISSKKRRLTSVRAPMECKIKIRVVHTDADQMTCIERYDETPDHCHTLEDSDKVKRPQAVRQMMINEARKAYRPPAIVVAVKDLAAGQGLEEVNPHISRKEVSNIQATVRSSELTRLIGNADLEHDIHDALQKLRDMNYQVIRFDTDGDYEGFCFAGTWQLGKLGECGWLTLMDSTHKTNRYDWRLFTLYVRDSYGTWCIGAHFFFSGEDESVVTKGLRTIRQLQPKWEPRYILCDQSAIENRAINNAFPGITRGEQNYDVILCTVHVMRAWMRNIPCHKTRNKMIAAMHKKTKIGCNQLIQEAIRTCPLQTTVNYIKRNYSKNTEKWALHARQHSSLLLQVTTTNPLESFHSELKRIMSKHHGLFGE</sequence>
<dbReference type="PANTHER" id="PTHR31569:SF4">
    <property type="entry name" value="SWIM-TYPE DOMAIN-CONTAINING PROTEIN"/>
    <property type="match status" value="1"/>
</dbReference>
<gene>
    <name evidence="2" type="ORF">BGZ80_006797</name>
</gene>
<evidence type="ECO:0000313" key="3">
    <source>
        <dbReference type="Proteomes" id="UP000703661"/>
    </source>
</evidence>
<dbReference type="Proteomes" id="UP000703661">
    <property type="component" value="Unassembled WGS sequence"/>
</dbReference>
<dbReference type="InterPro" id="IPR052579">
    <property type="entry name" value="Zinc_finger_SWIM"/>
</dbReference>
<evidence type="ECO:0000259" key="1">
    <source>
        <dbReference type="Pfam" id="PF10551"/>
    </source>
</evidence>
<name>A0A9P6SSX2_9FUNG</name>
<feature type="domain" description="MULE transposase" evidence="1">
    <location>
        <begin position="239"/>
        <end position="322"/>
    </location>
</feature>
<organism evidence="2 3">
    <name type="scientific">Entomortierella chlamydospora</name>
    <dbReference type="NCBI Taxonomy" id="101097"/>
    <lineage>
        <taxon>Eukaryota</taxon>
        <taxon>Fungi</taxon>
        <taxon>Fungi incertae sedis</taxon>
        <taxon>Mucoromycota</taxon>
        <taxon>Mortierellomycotina</taxon>
        <taxon>Mortierellomycetes</taxon>
        <taxon>Mortierellales</taxon>
        <taxon>Mortierellaceae</taxon>
        <taxon>Entomortierella</taxon>
    </lineage>
</organism>
<dbReference type="PANTHER" id="PTHR31569">
    <property type="entry name" value="SWIM-TYPE DOMAIN-CONTAINING PROTEIN"/>
    <property type="match status" value="1"/>
</dbReference>
<dbReference type="EMBL" id="JAAAID010003376">
    <property type="protein sequence ID" value="KAF9998378.1"/>
    <property type="molecule type" value="Genomic_DNA"/>
</dbReference>
<dbReference type="AlphaFoldDB" id="A0A9P6SSX2"/>
<evidence type="ECO:0000313" key="2">
    <source>
        <dbReference type="EMBL" id="KAF9998378.1"/>
    </source>
</evidence>
<comment type="caution">
    <text evidence="2">The sequence shown here is derived from an EMBL/GenBank/DDBJ whole genome shotgun (WGS) entry which is preliminary data.</text>
</comment>
<dbReference type="InterPro" id="IPR018289">
    <property type="entry name" value="MULE_transposase_dom"/>
</dbReference>
<proteinExistence type="predicted"/>
<protein>
    <recommendedName>
        <fullName evidence="1">MULE transposase domain-containing protein</fullName>
    </recommendedName>
</protein>